<dbReference type="RefSeq" id="WP_089854128.1">
    <property type="nucleotide sequence ID" value="NZ_BJWJ01000009.1"/>
</dbReference>
<dbReference type="Proteomes" id="UP000321773">
    <property type="component" value="Unassembled WGS sequence"/>
</dbReference>
<dbReference type="Proteomes" id="UP000199139">
    <property type="component" value="Unassembled WGS sequence"/>
</dbReference>
<proteinExistence type="predicted"/>
<keyword evidence="4" id="KW-1185">Reference proteome</keyword>
<protein>
    <submittedName>
        <fullName evidence="2">Predicted nucleotidyltransferase component of viral defense system</fullName>
    </submittedName>
</protein>
<reference evidence="1 4" key="2">
    <citation type="submission" date="2019-07" db="EMBL/GenBank/DDBJ databases">
        <title>Whole genome shotgun sequence of Halolactibacillus miurensis NBRC 100873.</title>
        <authorList>
            <person name="Hosoyama A."/>
            <person name="Uohara A."/>
            <person name="Ohji S."/>
            <person name="Ichikawa N."/>
        </authorList>
    </citation>
    <scope>NUCLEOTIDE SEQUENCE [LARGE SCALE GENOMIC DNA]</scope>
    <source>
        <strain evidence="1 4">NBRC 100873</strain>
    </source>
</reference>
<sequence>MNLHHNEEIFEELIQLTAKHYNLPSNAVRKDYFITRILSHLQNSPYVNQVVFKGGTSLSKCYPGSIERFSEDIDLTYIPEDDMSNKQVSKQLKAIERVLVGSGNVEKIGAERNDRNKSSYVWFTDEHKEIERIKLEIGSSVRPHPYSIRQLQSYIQDFLEHMDESEAIEEFQLEKLRINVLSIERTFVDKILSIKRHAMCGTLHEKVRHIYDVVKLSEMKEVKSFLEDKENLKNNIQITKQTDAIYLEKRNTAKGYNPEDDYDFITWKVKLSNDIKASYEDLHNTLLYTNQKQDWSKVERVFAHINQTLLEIGE</sequence>
<dbReference type="AlphaFoldDB" id="A0A1I6SQK2"/>
<organism evidence="2 3">
    <name type="scientific">Halolactibacillus miurensis</name>
    <dbReference type="NCBI Taxonomy" id="306541"/>
    <lineage>
        <taxon>Bacteria</taxon>
        <taxon>Bacillati</taxon>
        <taxon>Bacillota</taxon>
        <taxon>Bacilli</taxon>
        <taxon>Bacillales</taxon>
        <taxon>Bacillaceae</taxon>
        <taxon>Halolactibacillus</taxon>
    </lineage>
</organism>
<dbReference type="Pfam" id="PF08843">
    <property type="entry name" value="AbiEii"/>
    <property type="match status" value="1"/>
</dbReference>
<evidence type="ECO:0000313" key="4">
    <source>
        <dbReference type="Proteomes" id="UP000321773"/>
    </source>
</evidence>
<dbReference type="EMBL" id="FPAI01000010">
    <property type="protein sequence ID" value="SFS79201.1"/>
    <property type="molecule type" value="Genomic_DNA"/>
</dbReference>
<dbReference type="Gene3D" id="3.10.450.620">
    <property type="entry name" value="JHP933, nucleotidyltransferase-like core domain"/>
    <property type="match status" value="1"/>
</dbReference>
<dbReference type="InterPro" id="IPR014942">
    <property type="entry name" value="AbiEii"/>
</dbReference>
<evidence type="ECO:0000313" key="2">
    <source>
        <dbReference type="EMBL" id="SFS79201.1"/>
    </source>
</evidence>
<accession>A0A1I6SQK2</accession>
<dbReference type="OrthoDB" id="9780929at2"/>
<dbReference type="GO" id="GO:0016740">
    <property type="term" value="F:transferase activity"/>
    <property type="evidence" value="ECO:0007669"/>
    <property type="project" value="UniProtKB-KW"/>
</dbReference>
<evidence type="ECO:0000313" key="3">
    <source>
        <dbReference type="Proteomes" id="UP000199139"/>
    </source>
</evidence>
<gene>
    <name evidence="1" type="ORF">HMI01_11570</name>
    <name evidence="2" type="ORF">SAMN05421668_11023</name>
</gene>
<name>A0A1I6SQK2_9BACI</name>
<dbReference type="EMBL" id="BJWJ01000009">
    <property type="protein sequence ID" value="GEM04169.1"/>
    <property type="molecule type" value="Genomic_DNA"/>
</dbReference>
<reference evidence="2 3" key="1">
    <citation type="submission" date="2016-10" db="EMBL/GenBank/DDBJ databases">
        <authorList>
            <person name="de Groot N.N."/>
        </authorList>
    </citation>
    <scope>NUCLEOTIDE SEQUENCE [LARGE SCALE GENOMIC DNA]</scope>
    <source>
        <strain evidence="2 3">DSM 17074</strain>
    </source>
</reference>
<evidence type="ECO:0000313" key="1">
    <source>
        <dbReference type="EMBL" id="GEM04169.1"/>
    </source>
</evidence>
<keyword evidence="2" id="KW-0808">Transferase</keyword>